<name>A0A0G0P853_UNCC2</name>
<protein>
    <submittedName>
        <fullName evidence="2">Uncharacterized protein</fullName>
    </submittedName>
</protein>
<dbReference type="AlphaFoldDB" id="A0A0G0P853"/>
<organism evidence="2 3">
    <name type="scientific">candidate division CPR2 bacterium GW2011_GWC2_39_10</name>
    <dbReference type="NCBI Taxonomy" id="1618345"/>
    <lineage>
        <taxon>Bacteria</taxon>
        <taxon>Bacteria division CPR2</taxon>
    </lineage>
</organism>
<sequence>MDKITYALRVKGAEIDHGEIDWPLTKLQLTKMGQKLYVGDSHIHFVVEQETYFVMLGYPDRMTEKRVYLLKNDDVIMSSPFVPFEASQSREKIISDDDEKHGENGIKTFERKK</sequence>
<feature type="compositionally biased region" description="Basic and acidic residues" evidence="1">
    <location>
        <begin position="89"/>
        <end position="104"/>
    </location>
</feature>
<evidence type="ECO:0000313" key="2">
    <source>
        <dbReference type="EMBL" id="KKQ94299.1"/>
    </source>
</evidence>
<reference evidence="2 3" key="1">
    <citation type="journal article" date="2015" name="Nature">
        <title>rRNA introns, odd ribosomes, and small enigmatic genomes across a large radiation of phyla.</title>
        <authorList>
            <person name="Brown C.T."/>
            <person name="Hug L.A."/>
            <person name="Thomas B.C."/>
            <person name="Sharon I."/>
            <person name="Castelle C.J."/>
            <person name="Singh A."/>
            <person name="Wilkins M.J."/>
            <person name="Williams K.H."/>
            <person name="Banfield J.F."/>
        </authorList>
    </citation>
    <scope>NUCLEOTIDE SEQUENCE [LARGE SCALE GENOMIC DNA]</scope>
</reference>
<proteinExistence type="predicted"/>
<dbReference type="Proteomes" id="UP000034207">
    <property type="component" value="Unassembled WGS sequence"/>
</dbReference>
<evidence type="ECO:0000313" key="3">
    <source>
        <dbReference type="Proteomes" id="UP000034207"/>
    </source>
</evidence>
<dbReference type="EMBL" id="LBVV01000011">
    <property type="protein sequence ID" value="KKQ94299.1"/>
    <property type="molecule type" value="Genomic_DNA"/>
</dbReference>
<comment type="caution">
    <text evidence="2">The sequence shown here is derived from an EMBL/GenBank/DDBJ whole genome shotgun (WGS) entry which is preliminary data.</text>
</comment>
<evidence type="ECO:0000256" key="1">
    <source>
        <dbReference type="SAM" id="MobiDB-lite"/>
    </source>
</evidence>
<gene>
    <name evidence="2" type="ORF">UT18_C0011G0005</name>
</gene>
<feature type="region of interest" description="Disordered" evidence="1">
    <location>
        <begin position="89"/>
        <end position="113"/>
    </location>
</feature>
<accession>A0A0G0P853</accession>